<dbReference type="STRING" id="292564.Cyagr_3305"/>
<evidence type="ECO:0000256" key="2">
    <source>
        <dbReference type="HAMAP-Rule" id="MF_01074"/>
    </source>
</evidence>
<reference evidence="4" key="1">
    <citation type="journal article" date="2013" name="Proc. Natl. Acad. Sci. U.S.A.">
        <title>Improving the coverage of the cyanobacterial phylum using diversity-driven genome sequencing.</title>
        <authorList>
            <person name="Shih P.M."/>
            <person name="Wu D."/>
            <person name="Latifi A."/>
            <person name="Axen S.D."/>
            <person name="Fewer D.P."/>
            <person name="Talla E."/>
            <person name="Calteau A."/>
            <person name="Cai F."/>
            <person name="Tandeau de Marsac N."/>
            <person name="Rippka R."/>
            <person name="Herdman M."/>
            <person name="Sivonen K."/>
            <person name="Coursin T."/>
            <person name="Laurent T."/>
            <person name="Goodwin L."/>
            <person name="Nolan M."/>
            <person name="Davenport K.W."/>
            <person name="Han C.S."/>
            <person name="Rubin E.M."/>
            <person name="Eisen J.A."/>
            <person name="Woyke T."/>
            <person name="Gugger M."/>
            <person name="Kerfeld C.A."/>
        </authorList>
    </citation>
    <scope>NUCLEOTIDE SEQUENCE [LARGE SCALE GENOMIC DNA]</scope>
    <source>
        <strain evidence="4">ATCC 27147 / PCC 6307</strain>
    </source>
</reference>
<dbReference type="OrthoDB" id="9765625at2"/>
<comment type="similarity">
    <text evidence="2">Belongs to the LarC family.</text>
</comment>
<dbReference type="HAMAP" id="MF_01074">
    <property type="entry name" value="LarC"/>
    <property type="match status" value="1"/>
</dbReference>
<keyword evidence="1 2" id="KW-0533">Nickel</keyword>
<gene>
    <name evidence="3" type="ordered locus">Cyagr_3305</name>
</gene>
<keyword evidence="2" id="KW-0456">Lyase</keyword>
<accession>K9PBR8</accession>
<dbReference type="AlphaFoldDB" id="K9PBR8"/>
<proteinExistence type="inferred from homology"/>
<organism evidence="3 4">
    <name type="scientific">Cyanobium gracile (strain ATCC 27147 / PCC 6307)</name>
    <dbReference type="NCBI Taxonomy" id="292564"/>
    <lineage>
        <taxon>Bacteria</taxon>
        <taxon>Bacillati</taxon>
        <taxon>Cyanobacteriota</taxon>
        <taxon>Cyanophyceae</taxon>
        <taxon>Synechococcales</taxon>
        <taxon>Prochlorococcaceae</taxon>
        <taxon>Cyanobium</taxon>
    </lineage>
</organism>
<dbReference type="Gene3D" id="3.30.70.1380">
    <property type="entry name" value="Transcriptional regulatory protein pf0864 domain like"/>
    <property type="match status" value="1"/>
</dbReference>
<evidence type="ECO:0000313" key="4">
    <source>
        <dbReference type="Proteomes" id="UP000010388"/>
    </source>
</evidence>
<dbReference type="RefSeq" id="WP_015110811.1">
    <property type="nucleotide sequence ID" value="NC_019675.1"/>
</dbReference>
<name>K9PBR8_CYAGP</name>
<evidence type="ECO:0000313" key="3">
    <source>
        <dbReference type="EMBL" id="AFY30378.1"/>
    </source>
</evidence>
<dbReference type="EMBL" id="CP003495">
    <property type="protein sequence ID" value="AFY30378.1"/>
    <property type="molecule type" value="Genomic_DNA"/>
</dbReference>
<evidence type="ECO:0000256" key="1">
    <source>
        <dbReference type="ARBA" id="ARBA00022596"/>
    </source>
</evidence>
<dbReference type="PANTHER" id="PTHR36566">
    <property type="entry name" value="NICKEL INSERTION PROTEIN-RELATED"/>
    <property type="match status" value="1"/>
</dbReference>
<dbReference type="KEGG" id="cgc:Cyagr_3305"/>
<dbReference type="GO" id="GO:0016151">
    <property type="term" value="F:nickel cation binding"/>
    <property type="evidence" value="ECO:0007669"/>
    <property type="project" value="UniProtKB-UniRule"/>
</dbReference>
<dbReference type="PATRIC" id="fig|292564.3.peg.3140"/>
<dbReference type="PANTHER" id="PTHR36566:SF1">
    <property type="entry name" value="PYRIDINIUM-3,5-BISTHIOCARBOXYLIC ACID MONONUCLEOTIDE NICKEL INSERTION PROTEIN"/>
    <property type="match status" value="1"/>
</dbReference>
<dbReference type="Pfam" id="PF01969">
    <property type="entry name" value="Ni_insertion"/>
    <property type="match status" value="1"/>
</dbReference>
<dbReference type="Proteomes" id="UP000010388">
    <property type="component" value="Chromosome"/>
</dbReference>
<dbReference type="HOGENOM" id="CLU_028523_2_1_3"/>
<sequence length="411" mass="43484">MTLALLDCPTGLAGNMLLAALLDLGVPEEIITVPLAALGLEGRYRLRIEERRSAGLRGLHLDVESLDPQPHHRPWGALRGQLQAAPLEPALQQKVLAVFGLLAEAEAAVHGHPAEAVAFHEVGAIDALVDIVGVCAGLLHLGVEQLVCGVPPAGHGRVVTAHGALPLPAPAVLEIARSRGLPLGSSEGFPAGELTTPTGMALAACWADRFGPSPAALPLQVGVGLGSRQLDRANLLRLTLARPLGEAGAEGAIEGGSEGGEVREALLHQQAQIDDATAEDLAYLAEALRLEGALEVFSQPVAMKKGRTGTLMTALMPPELGPRLRRVWWRHGTTLGVREQLQDRWILPRQSETLATPLGPVRIKWATLPDGRRRAKPEHADLVELAGRLGRSIEEVRDEVRRALASGGEAP</sequence>
<dbReference type="GO" id="GO:0016829">
    <property type="term" value="F:lyase activity"/>
    <property type="evidence" value="ECO:0007669"/>
    <property type="project" value="UniProtKB-UniRule"/>
</dbReference>
<dbReference type="InterPro" id="IPR002822">
    <property type="entry name" value="Ni_insertion"/>
</dbReference>
<protein>
    <recommendedName>
        <fullName evidence="2">Putative nickel insertion protein</fullName>
    </recommendedName>
</protein>
<dbReference type="eggNOG" id="COG1641">
    <property type="taxonomic scope" value="Bacteria"/>
</dbReference>